<evidence type="ECO:0000313" key="6">
    <source>
        <dbReference type="Proteomes" id="UP001524944"/>
    </source>
</evidence>
<dbReference type="SMART" id="SM00257">
    <property type="entry name" value="LysM"/>
    <property type="match status" value="3"/>
</dbReference>
<gene>
    <name evidence="5" type="ORF">NVS47_01850</name>
</gene>
<dbReference type="Proteomes" id="UP001524944">
    <property type="component" value="Unassembled WGS sequence"/>
</dbReference>
<dbReference type="InterPro" id="IPR018392">
    <property type="entry name" value="LysM"/>
</dbReference>
<keyword evidence="1" id="KW-0479">Metal-binding</keyword>
<dbReference type="Gene3D" id="3.10.350.10">
    <property type="entry name" value="LysM domain"/>
    <property type="match status" value="3"/>
</dbReference>
<organism evidence="5 6">
    <name type="scientific">Dehalobacterium formicoaceticum</name>
    <dbReference type="NCBI Taxonomy" id="51515"/>
    <lineage>
        <taxon>Bacteria</taxon>
        <taxon>Bacillati</taxon>
        <taxon>Bacillota</taxon>
        <taxon>Clostridia</taxon>
        <taxon>Eubacteriales</taxon>
        <taxon>Peptococcaceae</taxon>
        <taxon>Dehalobacterium</taxon>
    </lineage>
</organism>
<comment type="caution">
    <text evidence="5">The sequence shown here is derived from an EMBL/GenBank/DDBJ whole genome shotgun (WGS) entry which is preliminary data.</text>
</comment>
<feature type="domain" description="LysM" evidence="4">
    <location>
        <begin position="64"/>
        <end position="108"/>
    </location>
</feature>
<keyword evidence="2" id="KW-0378">Hydrolase</keyword>
<evidence type="ECO:0000256" key="2">
    <source>
        <dbReference type="ARBA" id="ARBA00022801"/>
    </source>
</evidence>
<protein>
    <submittedName>
        <fullName evidence="5">LysM peptidoglycan-binding domain-containing protein</fullName>
    </submittedName>
</protein>
<dbReference type="EMBL" id="JANPWE010000001">
    <property type="protein sequence ID" value="MCR6544267.1"/>
    <property type="molecule type" value="Genomic_DNA"/>
</dbReference>
<evidence type="ECO:0000259" key="4">
    <source>
        <dbReference type="PROSITE" id="PS51782"/>
    </source>
</evidence>
<dbReference type="Gene3D" id="3.20.20.370">
    <property type="entry name" value="Glycoside hydrolase/deacetylase"/>
    <property type="match status" value="1"/>
</dbReference>
<feature type="domain" description="LysM" evidence="4">
    <location>
        <begin position="4"/>
        <end position="48"/>
    </location>
</feature>
<evidence type="ECO:0000313" key="5">
    <source>
        <dbReference type="EMBL" id="MCR6544267.1"/>
    </source>
</evidence>
<dbReference type="Pfam" id="PF01522">
    <property type="entry name" value="Polysacc_deac_1"/>
    <property type="match status" value="1"/>
</dbReference>
<dbReference type="PROSITE" id="PS51782">
    <property type="entry name" value="LYSM"/>
    <property type="match status" value="3"/>
</dbReference>
<dbReference type="SUPFAM" id="SSF88713">
    <property type="entry name" value="Glycoside hydrolase/deacetylase"/>
    <property type="match status" value="1"/>
</dbReference>
<feature type="domain" description="LysM" evidence="4">
    <location>
        <begin position="118"/>
        <end position="162"/>
    </location>
</feature>
<evidence type="ECO:0000256" key="1">
    <source>
        <dbReference type="ARBA" id="ARBA00022723"/>
    </source>
</evidence>
<dbReference type="PROSITE" id="PS51677">
    <property type="entry name" value="NODB"/>
    <property type="match status" value="1"/>
</dbReference>
<keyword evidence="6" id="KW-1185">Reference proteome</keyword>
<reference evidence="5 6" key="1">
    <citation type="submission" date="2022-08" db="EMBL/GenBank/DDBJ databases">
        <title>Proteogenomics of the novel Dehalobacterium formicoaceticum strain EZ94 highlights a key role of methyltransferases during anaerobic dichloromethane degradation.</title>
        <authorList>
            <person name="Wasmund K."/>
        </authorList>
    </citation>
    <scope>NUCLEOTIDE SEQUENCE [LARGE SCALE GENOMIC DNA]</scope>
    <source>
        <strain evidence="5 6">EZ94</strain>
    </source>
</reference>
<dbReference type="Pfam" id="PF01476">
    <property type="entry name" value="LysM"/>
    <property type="match status" value="3"/>
</dbReference>
<dbReference type="InterPro" id="IPR002509">
    <property type="entry name" value="NODB_dom"/>
</dbReference>
<dbReference type="CDD" id="cd00118">
    <property type="entry name" value="LysM"/>
    <property type="match status" value="3"/>
</dbReference>
<dbReference type="InterPro" id="IPR036779">
    <property type="entry name" value="LysM_dom_sf"/>
</dbReference>
<sequence>MPAVLYTVQLGDTLYGIARQYGTTAQAIASANNIPDPNLIMPGTQLIIPTQVMEPPGGPPPGGIIYTVQSGDSLNRIAQRYGITVPSILNLNNIPNPDVIFPGTKLLLPENTREPGMITYVVMPGDTLYHIALRFRTTVPDLIRINSIQNPDMLQVGQILSIPTPGIGHAIYQGNPNKRMAALTFDATYGDNQTTTLLNILAQNNIKATFFLSGIWLENFPQLARDIAAAGHEIGNHSYTHPHLPQLTVNEVTDQILRTGTVIRTITGRISYLFRPPFGEYTPTILNVIASLGYLTIMWTVDSLDWQNPGVEPIVNRVVNNIKPGAIVLMHQSAVQTPQALPAIIEGLRELGYSFGTVTEVLDP</sequence>
<accession>A0ABT1Y057</accession>
<dbReference type="SUPFAM" id="SSF54106">
    <property type="entry name" value="LysM domain"/>
    <property type="match status" value="3"/>
</dbReference>
<dbReference type="RefSeq" id="WP_257911872.1">
    <property type="nucleotide sequence ID" value="NZ_JANPWE010000001.1"/>
</dbReference>
<evidence type="ECO:0000259" key="3">
    <source>
        <dbReference type="PROSITE" id="PS51677"/>
    </source>
</evidence>
<proteinExistence type="predicted"/>
<dbReference type="PANTHER" id="PTHR10587">
    <property type="entry name" value="GLYCOSYL TRANSFERASE-RELATED"/>
    <property type="match status" value="1"/>
</dbReference>
<dbReference type="InterPro" id="IPR050248">
    <property type="entry name" value="Polysacc_deacetylase_ArnD"/>
</dbReference>
<name>A0ABT1Y057_9FIRM</name>
<dbReference type="InterPro" id="IPR011330">
    <property type="entry name" value="Glyco_hydro/deAcase_b/a-brl"/>
</dbReference>
<dbReference type="PANTHER" id="PTHR10587:SF133">
    <property type="entry name" value="CHITIN DEACETYLASE 1-RELATED"/>
    <property type="match status" value="1"/>
</dbReference>
<feature type="domain" description="NodB homology" evidence="3">
    <location>
        <begin position="179"/>
        <end position="356"/>
    </location>
</feature>